<keyword evidence="3" id="KW-1185">Reference proteome</keyword>
<feature type="compositionally biased region" description="Low complexity" evidence="1">
    <location>
        <begin position="119"/>
        <end position="134"/>
    </location>
</feature>
<evidence type="ECO:0000256" key="1">
    <source>
        <dbReference type="SAM" id="MobiDB-lite"/>
    </source>
</evidence>
<dbReference type="InParanoid" id="F4RPW5"/>
<feature type="compositionally biased region" description="Low complexity" evidence="1">
    <location>
        <begin position="196"/>
        <end position="205"/>
    </location>
</feature>
<dbReference type="HOGENOM" id="CLU_1166048_0_0_1"/>
<dbReference type="EMBL" id="GL883112">
    <property type="protein sequence ID" value="EGG05619.1"/>
    <property type="molecule type" value="Genomic_DNA"/>
</dbReference>
<feature type="compositionally biased region" description="Low complexity" evidence="1">
    <location>
        <begin position="161"/>
        <end position="175"/>
    </location>
</feature>
<sequence>MIMFQNHREQRDHAAQREVSSLIDESKLVTINLWDNPVKPKAITALFPFWPKACFNESPLLVQALQTAIGPHWNRAIIFWDKKINAWRDTLDSYPHRFSVHQRSIVVRLPQVEVPLAGLPSLTKSSPIKPPTSSFLSSSGLPPICDLPSSPRDSSQPHMPSQQTTSTTGPTQASTYKTTPEIQPHPTGVGVEEDQTTTSTPRSPITIDLTGSPDDDPNQVHVGMQRDHSVWISTQTGC</sequence>
<name>F4RPW5_MELLP</name>
<evidence type="ECO:0000313" key="2">
    <source>
        <dbReference type="EMBL" id="EGG05619.1"/>
    </source>
</evidence>
<accession>F4RPW5</accession>
<gene>
    <name evidence="2" type="ORF">MELLADRAFT_87889</name>
</gene>
<proteinExistence type="predicted"/>
<dbReference type="AlphaFoldDB" id="F4RPW5"/>
<dbReference type="Proteomes" id="UP000001072">
    <property type="component" value="Unassembled WGS sequence"/>
</dbReference>
<dbReference type="GeneID" id="18934683"/>
<protein>
    <submittedName>
        <fullName evidence="2">Uncharacterized protein</fullName>
    </submittedName>
</protein>
<organism evidence="3">
    <name type="scientific">Melampsora larici-populina (strain 98AG31 / pathotype 3-4-7)</name>
    <name type="common">Poplar leaf rust fungus</name>
    <dbReference type="NCBI Taxonomy" id="747676"/>
    <lineage>
        <taxon>Eukaryota</taxon>
        <taxon>Fungi</taxon>
        <taxon>Dikarya</taxon>
        <taxon>Basidiomycota</taxon>
        <taxon>Pucciniomycotina</taxon>
        <taxon>Pucciniomycetes</taxon>
        <taxon>Pucciniales</taxon>
        <taxon>Melampsoraceae</taxon>
        <taxon>Melampsora</taxon>
    </lineage>
</organism>
<dbReference type="RefSeq" id="XP_007411108.1">
    <property type="nucleotide sequence ID" value="XM_007411046.1"/>
</dbReference>
<dbReference type="VEuPathDB" id="FungiDB:MELLADRAFT_87889"/>
<feature type="compositionally biased region" description="Polar residues" evidence="1">
    <location>
        <begin position="151"/>
        <end position="160"/>
    </location>
</feature>
<evidence type="ECO:0000313" key="3">
    <source>
        <dbReference type="Proteomes" id="UP000001072"/>
    </source>
</evidence>
<feature type="region of interest" description="Disordered" evidence="1">
    <location>
        <begin position="119"/>
        <end position="205"/>
    </location>
</feature>
<dbReference type="KEGG" id="mlr:MELLADRAFT_87889"/>
<reference evidence="3" key="1">
    <citation type="journal article" date="2011" name="Proc. Natl. Acad. Sci. U.S.A.">
        <title>Obligate biotrophy features unraveled by the genomic analysis of rust fungi.</title>
        <authorList>
            <person name="Duplessis S."/>
            <person name="Cuomo C.A."/>
            <person name="Lin Y.-C."/>
            <person name="Aerts A."/>
            <person name="Tisserant E."/>
            <person name="Veneault-Fourrey C."/>
            <person name="Joly D.L."/>
            <person name="Hacquard S."/>
            <person name="Amselem J."/>
            <person name="Cantarel B.L."/>
            <person name="Chiu R."/>
            <person name="Coutinho P.M."/>
            <person name="Feau N."/>
            <person name="Field M."/>
            <person name="Frey P."/>
            <person name="Gelhaye E."/>
            <person name="Goldberg J."/>
            <person name="Grabherr M.G."/>
            <person name="Kodira C.D."/>
            <person name="Kohler A."/>
            <person name="Kuees U."/>
            <person name="Lindquist E.A."/>
            <person name="Lucas S.M."/>
            <person name="Mago R."/>
            <person name="Mauceli E."/>
            <person name="Morin E."/>
            <person name="Murat C."/>
            <person name="Pangilinan J.L."/>
            <person name="Park R."/>
            <person name="Pearson M."/>
            <person name="Quesneville H."/>
            <person name="Rouhier N."/>
            <person name="Sakthikumar S."/>
            <person name="Salamov A.A."/>
            <person name="Schmutz J."/>
            <person name="Selles B."/>
            <person name="Shapiro H."/>
            <person name="Tanguay P."/>
            <person name="Tuskan G.A."/>
            <person name="Henrissat B."/>
            <person name="Van de Peer Y."/>
            <person name="Rouze P."/>
            <person name="Ellis J.G."/>
            <person name="Dodds P.N."/>
            <person name="Schein J.E."/>
            <person name="Zhong S."/>
            <person name="Hamelin R.C."/>
            <person name="Grigoriev I.V."/>
            <person name="Szabo L.J."/>
            <person name="Martin F."/>
        </authorList>
    </citation>
    <scope>NUCLEOTIDE SEQUENCE [LARGE SCALE GENOMIC DNA]</scope>
    <source>
        <strain evidence="3">98AG31 / pathotype 3-4-7</strain>
    </source>
</reference>